<name>A0AAV9N077_9EURO</name>
<proteinExistence type="predicted"/>
<evidence type="ECO:0000313" key="2">
    <source>
        <dbReference type="Proteomes" id="UP001358417"/>
    </source>
</evidence>
<organism evidence="1 2">
    <name type="scientific">Exophiala bonariae</name>
    <dbReference type="NCBI Taxonomy" id="1690606"/>
    <lineage>
        <taxon>Eukaryota</taxon>
        <taxon>Fungi</taxon>
        <taxon>Dikarya</taxon>
        <taxon>Ascomycota</taxon>
        <taxon>Pezizomycotina</taxon>
        <taxon>Eurotiomycetes</taxon>
        <taxon>Chaetothyriomycetidae</taxon>
        <taxon>Chaetothyriales</taxon>
        <taxon>Herpotrichiellaceae</taxon>
        <taxon>Exophiala</taxon>
    </lineage>
</organism>
<dbReference type="Proteomes" id="UP001358417">
    <property type="component" value="Unassembled WGS sequence"/>
</dbReference>
<gene>
    <name evidence="1" type="ORF">LTR84_006874</name>
</gene>
<sequence>MRRPFSLQDPLNRRFLDNTFEILNFLASEHESEISRSRVLGVPAALHSLILRIACGPYSGQELQDSCYESNLRESVQQWHECLTTISDGTNSSSPSMTDLYILAASLLYDLHDHDRSLVVMDYAKRVNVPDFTKLPLRSVEEPSIGTRWQVELALAYLRHPNLRQVCVVCYLSAWPLFIFGSVVDKPEDIDFIRQLLRDSQEVTGYGELGRIEHELEQGWLRADPISAMSSSTCGTVEGLQHSSLRYSGLT</sequence>
<dbReference type="AlphaFoldDB" id="A0AAV9N077"/>
<keyword evidence="2" id="KW-1185">Reference proteome</keyword>
<dbReference type="Pfam" id="PF11951">
    <property type="entry name" value="Fungal_trans_2"/>
    <property type="match status" value="1"/>
</dbReference>
<evidence type="ECO:0000313" key="1">
    <source>
        <dbReference type="EMBL" id="KAK5047351.1"/>
    </source>
</evidence>
<comment type="caution">
    <text evidence="1">The sequence shown here is derived from an EMBL/GenBank/DDBJ whole genome shotgun (WGS) entry which is preliminary data.</text>
</comment>
<dbReference type="EMBL" id="JAVRRD010000026">
    <property type="protein sequence ID" value="KAK5047351.1"/>
    <property type="molecule type" value="Genomic_DNA"/>
</dbReference>
<dbReference type="GeneID" id="89975043"/>
<dbReference type="RefSeq" id="XP_064702913.1">
    <property type="nucleotide sequence ID" value="XM_064850431.1"/>
</dbReference>
<protein>
    <recommendedName>
        <fullName evidence="3">Transcription factor domain-containing protein</fullName>
    </recommendedName>
</protein>
<reference evidence="1 2" key="1">
    <citation type="submission" date="2023-08" db="EMBL/GenBank/DDBJ databases">
        <title>Black Yeasts Isolated from many extreme environments.</title>
        <authorList>
            <person name="Coleine C."/>
            <person name="Stajich J.E."/>
            <person name="Selbmann L."/>
        </authorList>
    </citation>
    <scope>NUCLEOTIDE SEQUENCE [LARGE SCALE GENOMIC DNA]</scope>
    <source>
        <strain evidence="1 2">CCFEE 5792</strain>
    </source>
</reference>
<dbReference type="InterPro" id="IPR021858">
    <property type="entry name" value="Fun_TF"/>
</dbReference>
<evidence type="ECO:0008006" key="3">
    <source>
        <dbReference type="Google" id="ProtNLM"/>
    </source>
</evidence>
<accession>A0AAV9N077</accession>